<evidence type="ECO:0000256" key="5">
    <source>
        <dbReference type="ARBA" id="ARBA00022989"/>
    </source>
</evidence>
<dbReference type="Proteomes" id="UP001596113">
    <property type="component" value="Unassembled WGS sequence"/>
</dbReference>
<dbReference type="InterPro" id="IPR035906">
    <property type="entry name" value="MetI-like_sf"/>
</dbReference>
<keyword evidence="2 7" id="KW-0813">Transport</keyword>
<sequence>MKKTKLQKLVLFLFFILFMLYALTLVFPFLWTMYNSLKDNREFFSAGGVWSLPHNWLLVNYVNVWKEYNIPVYFVNSIKITVIGTALTVIMSAVTAYVVAKYDFRLRKAIYGMALTVMLFPAIGSISALYKFMSDTGLYNTHVGIIILYSSGFGLNFLVLYSFFQGISWSYAEAAFVDGASDWQVFRKVMLPQARPALGAVSIISGIGIWNDYFTPWMFLADKDKFTLALGLRQIVLEQSYAADWPKLFAAMIIVTVPVLIVYSFFQNTLIENTVSGGLKG</sequence>
<feature type="domain" description="ABC transmembrane type-1" evidence="8">
    <location>
        <begin position="74"/>
        <end position="266"/>
    </location>
</feature>
<feature type="transmembrane region" description="Helical" evidence="7">
    <location>
        <begin position="110"/>
        <end position="130"/>
    </location>
</feature>
<evidence type="ECO:0000256" key="3">
    <source>
        <dbReference type="ARBA" id="ARBA00022475"/>
    </source>
</evidence>
<reference evidence="10" key="1">
    <citation type="journal article" date="2019" name="Int. J. Syst. Evol. Microbiol.">
        <title>The Global Catalogue of Microorganisms (GCM) 10K type strain sequencing project: providing services to taxonomists for standard genome sequencing and annotation.</title>
        <authorList>
            <consortium name="The Broad Institute Genomics Platform"/>
            <consortium name="The Broad Institute Genome Sequencing Center for Infectious Disease"/>
            <person name="Wu L."/>
            <person name="Ma J."/>
        </authorList>
    </citation>
    <scope>NUCLEOTIDE SEQUENCE [LARGE SCALE GENOMIC DNA]</scope>
    <source>
        <strain evidence="10">CGMCC 1.18575</strain>
    </source>
</reference>
<evidence type="ECO:0000256" key="6">
    <source>
        <dbReference type="ARBA" id="ARBA00023136"/>
    </source>
</evidence>
<feature type="transmembrane region" description="Helical" evidence="7">
    <location>
        <begin position="248"/>
        <end position="266"/>
    </location>
</feature>
<dbReference type="Pfam" id="PF00528">
    <property type="entry name" value="BPD_transp_1"/>
    <property type="match status" value="1"/>
</dbReference>
<evidence type="ECO:0000256" key="2">
    <source>
        <dbReference type="ARBA" id="ARBA00022448"/>
    </source>
</evidence>
<feature type="transmembrane region" description="Helical" evidence="7">
    <location>
        <begin position="73"/>
        <end position="98"/>
    </location>
</feature>
<dbReference type="PROSITE" id="PS50928">
    <property type="entry name" value="ABC_TM1"/>
    <property type="match status" value="1"/>
</dbReference>
<keyword evidence="4 7" id="KW-0812">Transmembrane</keyword>
<dbReference type="SUPFAM" id="SSF161098">
    <property type="entry name" value="MetI-like"/>
    <property type="match status" value="1"/>
</dbReference>
<evidence type="ECO:0000313" key="9">
    <source>
        <dbReference type="EMBL" id="MFC5403241.1"/>
    </source>
</evidence>
<evidence type="ECO:0000256" key="4">
    <source>
        <dbReference type="ARBA" id="ARBA00022692"/>
    </source>
</evidence>
<feature type="transmembrane region" description="Helical" evidence="7">
    <location>
        <begin position="197"/>
        <end position="220"/>
    </location>
</feature>
<feature type="transmembrane region" description="Helical" evidence="7">
    <location>
        <begin position="9"/>
        <end position="31"/>
    </location>
</feature>
<protein>
    <submittedName>
        <fullName evidence="9">Carbohydrate ABC transporter permease</fullName>
    </submittedName>
</protein>
<evidence type="ECO:0000259" key="8">
    <source>
        <dbReference type="PROSITE" id="PS50928"/>
    </source>
</evidence>
<keyword evidence="6 7" id="KW-0472">Membrane</keyword>
<comment type="similarity">
    <text evidence="7">Belongs to the binding-protein-dependent transport system permease family.</text>
</comment>
<dbReference type="RefSeq" id="WP_378132425.1">
    <property type="nucleotide sequence ID" value="NZ_JBHSMI010000023.1"/>
</dbReference>
<keyword evidence="5 7" id="KW-1133">Transmembrane helix</keyword>
<dbReference type="Gene3D" id="1.10.3720.10">
    <property type="entry name" value="MetI-like"/>
    <property type="match status" value="1"/>
</dbReference>
<evidence type="ECO:0000256" key="7">
    <source>
        <dbReference type="RuleBase" id="RU363032"/>
    </source>
</evidence>
<keyword evidence="3" id="KW-1003">Cell membrane</keyword>
<comment type="caution">
    <text evidence="9">The sequence shown here is derived from an EMBL/GenBank/DDBJ whole genome shotgun (WGS) entry which is preliminary data.</text>
</comment>
<dbReference type="CDD" id="cd06261">
    <property type="entry name" value="TM_PBP2"/>
    <property type="match status" value="1"/>
</dbReference>
<evidence type="ECO:0000313" key="10">
    <source>
        <dbReference type="Proteomes" id="UP001596113"/>
    </source>
</evidence>
<feature type="transmembrane region" description="Helical" evidence="7">
    <location>
        <begin position="142"/>
        <end position="164"/>
    </location>
</feature>
<dbReference type="PANTHER" id="PTHR43744">
    <property type="entry name" value="ABC TRANSPORTER PERMEASE PROTEIN MG189-RELATED-RELATED"/>
    <property type="match status" value="1"/>
</dbReference>
<evidence type="ECO:0000256" key="1">
    <source>
        <dbReference type="ARBA" id="ARBA00004651"/>
    </source>
</evidence>
<name>A0ABW0HPT8_9BACL</name>
<proteinExistence type="inferred from homology"/>
<comment type="subcellular location">
    <subcellularLocation>
        <location evidence="1 7">Cell membrane</location>
        <topology evidence="1 7">Multi-pass membrane protein</topology>
    </subcellularLocation>
</comment>
<dbReference type="EMBL" id="JBHSMI010000023">
    <property type="protein sequence ID" value="MFC5403241.1"/>
    <property type="molecule type" value="Genomic_DNA"/>
</dbReference>
<gene>
    <name evidence="9" type="ORF">ACFPOF_10925</name>
</gene>
<dbReference type="PANTHER" id="PTHR43744:SF3">
    <property type="entry name" value="LACTOSE TRANSPORT SYSTEM PERMEASE PROTEIN LACG"/>
    <property type="match status" value="1"/>
</dbReference>
<organism evidence="9 10">
    <name type="scientific">Cohnella soli</name>
    <dbReference type="NCBI Taxonomy" id="425005"/>
    <lineage>
        <taxon>Bacteria</taxon>
        <taxon>Bacillati</taxon>
        <taxon>Bacillota</taxon>
        <taxon>Bacilli</taxon>
        <taxon>Bacillales</taxon>
        <taxon>Paenibacillaceae</taxon>
        <taxon>Cohnella</taxon>
    </lineage>
</organism>
<accession>A0ABW0HPT8</accession>
<dbReference type="InterPro" id="IPR000515">
    <property type="entry name" value="MetI-like"/>
</dbReference>
<keyword evidence="10" id="KW-1185">Reference proteome</keyword>